<dbReference type="EMBL" id="BMNE01000006">
    <property type="protein sequence ID" value="GGN90132.1"/>
    <property type="molecule type" value="Genomic_DNA"/>
</dbReference>
<dbReference type="SUPFAM" id="SSF54211">
    <property type="entry name" value="Ribosomal protein S5 domain 2-like"/>
    <property type="match status" value="1"/>
</dbReference>
<accession>A0ABQ2KR63</accession>
<proteinExistence type="predicted"/>
<dbReference type="Pfam" id="PF00288">
    <property type="entry name" value="GHMP_kinases_N"/>
    <property type="match status" value="1"/>
</dbReference>
<comment type="caution">
    <text evidence="4">The sequence shown here is derived from an EMBL/GenBank/DDBJ whole genome shotgun (WGS) entry which is preliminary data.</text>
</comment>
<feature type="domain" description="GHMP kinase N-terminal" evidence="3">
    <location>
        <begin position="69"/>
        <end position="130"/>
    </location>
</feature>
<evidence type="ECO:0000313" key="5">
    <source>
        <dbReference type="Proteomes" id="UP000658127"/>
    </source>
</evidence>
<keyword evidence="1 4" id="KW-0808">Transferase</keyword>
<dbReference type="GO" id="GO:0016301">
    <property type="term" value="F:kinase activity"/>
    <property type="evidence" value="ECO:0007669"/>
    <property type="project" value="UniProtKB-KW"/>
</dbReference>
<dbReference type="Gene3D" id="3.30.230.10">
    <property type="match status" value="1"/>
</dbReference>
<dbReference type="InterPro" id="IPR012363">
    <property type="entry name" value="PduX"/>
</dbReference>
<dbReference type="InterPro" id="IPR006204">
    <property type="entry name" value="GHMP_kinase_N_dom"/>
</dbReference>
<evidence type="ECO:0000313" key="4">
    <source>
        <dbReference type="EMBL" id="GGN90132.1"/>
    </source>
</evidence>
<evidence type="ECO:0000256" key="2">
    <source>
        <dbReference type="SAM" id="MobiDB-lite"/>
    </source>
</evidence>
<dbReference type="Proteomes" id="UP000658127">
    <property type="component" value="Unassembled WGS sequence"/>
</dbReference>
<keyword evidence="1 4" id="KW-0418">Kinase</keyword>
<dbReference type="RefSeq" id="WP_189032627.1">
    <property type="nucleotide sequence ID" value="NZ_BMNE01000006.1"/>
</dbReference>
<sequence>MATDFTASGIGVGRAYGSCGELLQGVTARDRHFLVTLPIRRGSVAVFEPGGDGVTVVPRQKSKARRLASAMVARSRVLRGGRLTLHSELPEGKGLASSTADLVATARAVADAEGRTVPVGELEDDLRAIEPSDGVMYPGTVAYFHREVRLFARLGTLPALTIVAGDEGGTVDTVEFNRAGRSFSPADKREYDRLLGELGVAVARGDVAGIGAVATRSAVLSAALRDRPHLDATIRAARAIGAVGVVVAHSGTTTGVLLADGNPRIREQVVAAQQICDTFACSVTVHHSWRPGVDAEQLVHTGDRTHLSPSPRAESTPR</sequence>
<reference evidence="5" key="1">
    <citation type="journal article" date="2019" name="Int. J. Syst. Evol. Microbiol.">
        <title>The Global Catalogue of Microorganisms (GCM) 10K type strain sequencing project: providing services to taxonomists for standard genome sequencing and annotation.</title>
        <authorList>
            <consortium name="The Broad Institute Genomics Platform"/>
            <consortium name="The Broad Institute Genome Sequencing Center for Infectious Disease"/>
            <person name="Wu L."/>
            <person name="Ma J."/>
        </authorList>
    </citation>
    <scope>NUCLEOTIDE SEQUENCE [LARGE SCALE GENOMIC DNA]</scope>
    <source>
        <strain evidence="5">CGMCC 4.7329</strain>
    </source>
</reference>
<organism evidence="4 5">
    <name type="scientific">Nocardia rhizosphaerihabitans</name>
    <dbReference type="NCBI Taxonomy" id="1691570"/>
    <lineage>
        <taxon>Bacteria</taxon>
        <taxon>Bacillati</taxon>
        <taxon>Actinomycetota</taxon>
        <taxon>Actinomycetes</taxon>
        <taxon>Mycobacteriales</taxon>
        <taxon>Nocardiaceae</taxon>
        <taxon>Nocardia</taxon>
    </lineage>
</organism>
<keyword evidence="5" id="KW-1185">Reference proteome</keyword>
<evidence type="ECO:0000256" key="1">
    <source>
        <dbReference type="ARBA" id="ARBA00022777"/>
    </source>
</evidence>
<feature type="region of interest" description="Disordered" evidence="2">
    <location>
        <begin position="296"/>
        <end position="318"/>
    </location>
</feature>
<name>A0ABQ2KR63_9NOCA</name>
<protein>
    <submittedName>
        <fullName evidence="4">Kinase</fullName>
    </submittedName>
</protein>
<dbReference type="InterPro" id="IPR014721">
    <property type="entry name" value="Ribsml_uS5_D2-typ_fold_subgr"/>
</dbReference>
<gene>
    <name evidence="4" type="ORF">GCM10011610_48940</name>
</gene>
<dbReference type="InterPro" id="IPR020568">
    <property type="entry name" value="Ribosomal_Su5_D2-typ_SF"/>
</dbReference>
<dbReference type="PIRSF" id="PIRSF033887">
    <property type="entry name" value="PduX"/>
    <property type="match status" value="1"/>
</dbReference>
<evidence type="ECO:0000259" key="3">
    <source>
        <dbReference type="Pfam" id="PF00288"/>
    </source>
</evidence>